<name>A0A0E9V3K4_ANGAN</name>
<dbReference type="EMBL" id="GBXM01036562">
    <property type="protein sequence ID" value="JAH72015.1"/>
    <property type="molecule type" value="Transcribed_RNA"/>
</dbReference>
<evidence type="ECO:0000313" key="1">
    <source>
        <dbReference type="EMBL" id="JAH72015.1"/>
    </source>
</evidence>
<sequence>MRNSSFISVSTCLEKPSFK</sequence>
<reference evidence="1" key="2">
    <citation type="journal article" date="2015" name="Fish Shellfish Immunol.">
        <title>Early steps in the European eel (Anguilla anguilla)-Vibrio vulnificus interaction in the gills: Role of the RtxA13 toxin.</title>
        <authorList>
            <person name="Callol A."/>
            <person name="Pajuelo D."/>
            <person name="Ebbesson L."/>
            <person name="Teles M."/>
            <person name="MacKenzie S."/>
            <person name="Amaro C."/>
        </authorList>
    </citation>
    <scope>NUCLEOTIDE SEQUENCE</scope>
</reference>
<protein>
    <submittedName>
        <fullName evidence="1">Uncharacterized protein</fullName>
    </submittedName>
</protein>
<reference evidence="1" key="1">
    <citation type="submission" date="2014-11" db="EMBL/GenBank/DDBJ databases">
        <authorList>
            <person name="Amaro Gonzalez C."/>
        </authorList>
    </citation>
    <scope>NUCLEOTIDE SEQUENCE</scope>
</reference>
<dbReference type="AlphaFoldDB" id="A0A0E9V3K4"/>
<accession>A0A0E9V3K4</accession>
<organism evidence="1">
    <name type="scientific">Anguilla anguilla</name>
    <name type="common">European freshwater eel</name>
    <name type="synonym">Muraena anguilla</name>
    <dbReference type="NCBI Taxonomy" id="7936"/>
    <lineage>
        <taxon>Eukaryota</taxon>
        <taxon>Metazoa</taxon>
        <taxon>Chordata</taxon>
        <taxon>Craniata</taxon>
        <taxon>Vertebrata</taxon>
        <taxon>Euteleostomi</taxon>
        <taxon>Actinopterygii</taxon>
        <taxon>Neopterygii</taxon>
        <taxon>Teleostei</taxon>
        <taxon>Anguilliformes</taxon>
        <taxon>Anguillidae</taxon>
        <taxon>Anguilla</taxon>
    </lineage>
</organism>
<proteinExistence type="predicted"/>